<keyword evidence="2" id="KW-1185">Reference proteome</keyword>
<dbReference type="SUPFAM" id="SSF54928">
    <property type="entry name" value="RNA-binding domain, RBD"/>
    <property type="match status" value="1"/>
</dbReference>
<dbReference type="Gene3D" id="3.30.70.330">
    <property type="match status" value="1"/>
</dbReference>
<dbReference type="EMBL" id="CAXAMN010021361">
    <property type="protein sequence ID" value="CAK9058319.1"/>
    <property type="molecule type" value="Genomic_DNA"/>
</dbReference>
<dbReference type="Proteomes" id="UP001642484">
    <property type="component" value="Unassembled WGS sequence"/>
</dbReference>
<name>A0ABP0N3Y9_9DINO</name>
<organism evidence="1 2">
    <name type="scientific">Durusdinium trenchii</name>
    <dbReference type="NCBI Taxonomy" id="1381693"/>
    <lineage>
        <taxon>Eukaryota</taxon>
        <taxon>Sar</taxon>
        <taxon>Alveolata</taxon>
        <taxon>Dinophyceae</taxon>
        <taxon>Suessiales</taxon>
        <taxon>Symbiodiniaceae</taxon>
        <taxon>Durusdinium</taxon>
    </lineage>
</organism>
<sequence>MGKEQDEWAPQGGLPLQDRALGLVAQPSLPVQAKIDPEPTGQDVPPDWCQKTTVMLRNLPNKYSQQMLLEELNSSGFLGTFDFLYLPIDPETNANRGYCFINFTDPNYAWSLKLTYEGRKMGRQSMQGLWPLRLSKASRPTMRIIPPPE</sequence>
<accession>A0ABP0N3Y9</accession>
<dbReference type="InterPro" id="IPR012677">
    <property type="entry name" value="Nucleotide-bd_a/b_plait_sf"/>
</dbReference>
<reference evidence="1 2" key="1">
    <citation type="submission" date="2024-02" db="EMBL/GenBank/DDBJ databases">
        <authorList>
            <person name="Chen Y."/>
            <person name="Shah S."/>
            <person name="Dougan E. K."/>
            <person name="Thang M."/>
            <person name="Chan C."/>
        </authorList>
    </citation>
    <scope>NUCLEOTIDE SEQUENCE [LARGE SCALE GENOMIC DNA]</scope>
</reference>
<dbReference type="PROSITE" id="PS50102">
    <property type="entry name" value="RRM"/>
    <property type="match status" value="1"/>
</dbReference>
<dbReference type="InterPro" id="IPR000504">
    <property type="entry name" value="RRM_dom"/>
</dbReference>
<evidence type="ECO:0000313" key="2">
    <source>
        <dbReference type="Proteomes" id="UP001642484"/>
    </source>
</evidence>
<dbReference type="InterPro" id="IPR007201">
    <property type="entry name" value="Mei2-like_Rrm_C"/>
</dbReference>
<dbReference type="InterPro" id="IPR035979">
    <property type="entry name" value="RBD_domain_sf"/>
</dbReference>
<protein>
    <submittedName>
        <fullName evidence="1">Uncharacterized protein</fullName>
    </submittedName>
</protein>
<evidence type="ECO:0000313" key="1">
    <source>
        <dbReference type="EMBL" id="CAK9058319.1"/>
    </source>
</evidence>
<dbReference type="Pfam" id="PF04059">
    <property type="entry name" value="RRM_2"/>
    <property type="match status" value="1"/>
</dbReference>
<gene>
    <name evidence="1" type="ORF">CCMP2556_LOCUS28741</name>
</gene>
<comment type="caution">
    <text evidence="1">The sequence shown here is derived from an EMBL/GenBank/DDBJ whole genome shotgun (WGS) entry which is preliminary data.</text>
</comment>
<proteinExistence type="predicted"/>